<dbReference type="AlphaFoldDB" id="A0A4U6W0K3"/>
<feature type="compositionally biased region" description="Basic and acidic residues" evidence="1">
    <location>
        <begin position="1"/>
        <end position="12"/>
    </location>
</feature>
<protein>
    <recommendedName>
        <fullName evidence="2">Nucleolar protein 58/56 N-terminal domain-containing protein</fullName>
    </recommendedName>
</protein>
<dbReference type="Proteomes" id="UP000298652">
    <property type="component" value="Chromosome 2"/>
</dbReference>
<sequence length="362" mass="41086">MPSESDESKLVEDLEMQDSSGEEDAPRRYNSDGEVLPPGQLLDDMAVKVLFETPSGFAIFRYNGYKLRHQVALMKEIWADFADPDSAAHEVRLLGFKTFQNKVHAISQSTGVSNELAKMIRNNLQPRQRLAVGNEDYKSIIEKELGIRCVYDSAVAELMWGLKIQMQSLLTPENSDLSNEDYFPMSTGMYCFLKGQKFDVKPDMMVTRRAIELAFLIYACDRHVNKRRSTLRSVAAHIAKISCINTEGWDFHKIAVALKIICCPEENIAATHPWFSTGHWRTLKSDAPKYKKLFFKGASLSLYDEVHHHCNLRIKAGQELTSLIKLAKNVDVEQPREAAIDQDDLDGKKIYPDIDPAILDEL</sequence>
<dbReference type="GO" id="GO:0030515">
    <property type="term" value="F:snoRNA binding"/>
    <property type="evidence" value="ECO:0007669"/>
    <property type="project" value="InterPro"/>
</dbReference>
<feature type="compositionally biased region" description="Acidic residues" evidence="1">
    <location>
        <begin position="13"/>
        <end position="23"/>
    </location>
</feature>
<dbReference type="OMA" id="RPRWCAV"/>
<proteinExistence type="predicted"/>
<dbReference type="GO" id="GO:0031428">
    <property type="term" value="C:box C/D methylation guide snoRNP complex"/>
    <property type="evidence" value="ECO:0007669"/>
    <property type="project" value="InterPro"/>
</dbReference>
<dbReference type="Gramene" id="TKW30857">
    <property type="protein sequence ID" value="TKW30857"/>
    <property type="gene ID" value="SEVIR_2G065500v2"/>
</dbReference>
<dbReference type="PANTHER" id="PTHR10894:SF1">
    <property type="entry name" value="NUCLEOLAR PROTEIN 58"/>
    <property type="match status" value="1"/>
</dbReference>
<dbReference type="Pfam" id="PF08156">
    <property type="entry name" value="NOP5NT"/>
    <property type="match status" value="1"/>
</dbReference>
<dbReference type="InterPro" id="IPR045056">
    <property type="entry name" value="Nop56/Nop58"/>
</dbReference>
<gene>
    <name evidence="3" type="ORF">SEVIR_2G065500v2</name>
</gene>
<dbReference type="EMBL" id="CM016553">
    <property type="protein sequence ID" value="TKW30857.1"/>
    <property type="molecule type" value="Genomic_DNA"/>
</dbReference>
<organism evidence="3 4">
    <name type="scientific">Setaria viridis</name>
    <name type="common">Green bristlegrass</name>
    <name type="synonym">Setaria italica subsp. viridis</name>
    <dbReference type="NCBI Taxonomy" id="4556"/>
    <lineage>
        <taxon>Eukaryota</taxon>
        <taxon>Viridiplantae</taxon>
        <taxon>Streptophyta</taxon>
        <taxon>Embryophyta</taxon>
        <taxon>Tracheophyta</taxon>
        <taxon>Spermatophyta</taxon>
        <taxon>Magnoliopsida</taxon>
        <taxon>Liliopsida</taxon>
        <taxon>Poales</taxon>
        <taxon>Poaceae</taxon>
        <taxon>PACMAD clade</taxon>
        <taxon>Panicoideae</taxon>
        <taxon>Panicodae</taxon>
        <taxon>Paniceae</taxon>
        <taxon>Cenchrinae</taxon>
        <taxon>Setaria</taxon>
    </lineage>
</organism>
<dbReference type="GO" id="GO:0032040">
    <property type="term" value="C:small-subunit processome"/>
    <property type="evidence" value="ECO:0007669"/>
    <property type="project" value="InterPro"/>
</dbReference>
<dbReference type="PANTHER" id="PTHR10894">
    <property type="entry name" value="NUCLEOLAR PROTEIN 5 NUCLEOLAR PROTEIN NOP5 NOP58"/>
    <property type="match status" value="1"/>
</dbReference>
<evidence type="ECO:0000256" key="1">
    <source>
        <dbReference type="SAM" id="MobiDB-lite"/>
    </source>
</evidence>
<reference evidence="3" key="1">
    <citation type="submission" date="2019-03" db="EMBL/GenBank/DDBJ databases">
        <title>WGS assembly of Setaria viridis.</title>
        <authorList>
            <person name="Huang P."/>
            <person name="Jenkins J."/>
            <person name="Grimwood J."/>
            <person name="Barry K."/>
            <person name="Healey A."/>
            <person name="Mamidi S."/>
            <person name="Sreedasyam A."/>
            <person name="Shu S."/>
            <person name="Feldman M."/>
            <person name="Wu J."/>
            <person name="Yu Y."/>
            <person name="Chen C."/>
            <person name="Johnson J."/>
            <person name="Rokhsar D."/>
            <person name="Baxter I."/>
            <person name="Schmutz J."/>
            <person name="Brutnell T."/>
            <person name="Kellogg E."/>
        </authorList>
    </citation>
    <scope>NUCLEOTIDE SEQUENCE [LARGE SCALE GENOMIC DNA]</scope>
</reference>
<feature type="region of interest" description="Disordered" evidence="1">
    <location>
        <begin position="1"/>
        <end position="36"/>
    </location>
</feature>
<evidence type="ECO:0000259" key="2">
    <source>
        <dbReference type="Pfam" id="PF08156"/>
    </source>
</evidence>
<dbReference type="InterPro" id="IPR012974">
    <property type="entry name" value="NOP58/56_N"/>
</dbReference>
<name>A0A4U6W0K3_SETVI</name>
<evidence type="ECO:0000313" key="3">
    <source>
        <dbReference type="EMBL" id="TKW30857.1"/>
    </source>
</evidence>
<keyword evidence="4" id="KW-1185">Reference proteome</keyword>
<accession>A0A4U6W0K3</accession>
<evidence type="ECO:0000313" key="4">
    <source>
        <dbReference type="Proteomes" id="UP000298652"/>
    </source>
</evidence>
<feature type="domain" description="Nucleolar protein 58/56 N-terminal" evidence="2">
    <location>
        <begin position="49"/>
        <end position="113"/>
    </location>
</feature>